<reference evidence="4 5" key="1">
    <citation type="journal article" date="2015" name="Genome Announc.">
        <title>Expanding the biotechnology potential of lactobacilli through comparative genomics of 213 strains and associated genera.</title>
        <authorList>
            <person name="Sun Z."/>
            <person name="Harris H.M."/>
            <person name="McCann A."/>
            <person name="Guo C."/>
            <person name="Argimon S."/>
            <person name="Zhang W."/>
            <person name="Yang X."/>
            <person name="Jeffery I.B."/>
            <person name="Cooney J.C."/>
            <person name="Kagawa T.F."/>
            <person name="Liu W."/>
            <person name="Song Y."/>
            <person name="Salvetti E."/>
            <person name="Wrobel A."/>
            <person name="Rasinkangas P."/>
            <person name="Parkhill J."/>
            <person name="Rea M.C."/>
            <person name="O'Sullivan O."/>
            <person name="Ritari J."/>
            <person name="Douillard F.P."/>
            <person name="Paul Ross R."/>
            <person name="Yang R."/>
            <person name="Briner A.E."/>
            <person name="Felis G.E."/>
            <person name="de Vos W.M."/>
            <person name="Barrangou R."/>
            <person name="Klaenhammer T.R."/>
            <person name="Caufield P.W."/>
            <person name="Cui Y."/>
            <person name="Zhang H."/>
            <person name="O'Toole P.W."/>
        </authorList>
    </citation>
    <scope>NUCLEOTIDE SEQUENCE [LARGE SCALE GENOMIC DNA]</scope>
    <source>
        <strain evidence="4 5">DSM 18527</strain>
    </source>
</reference>
<dbReference type="eggNOG" id="COG1309">
    <property type="taxonomic scope" value="Bacteria"/>
</dbReference>
<evidence type="ECO:0000313" key="5">
    <source>
        <dbReference type="Proteomes" id="UP000051236"/>
    </source>
</evidence>
<dbReference type="OrthoDB" id="9810250at2"/>
<dbReference type="STRING" id="1423734.FC83_GL001178"/>
<dbReference type="SUPFAM" id="SSF46689">
    <property type="entry name" value="Homeodomain-like"/>
    <property type="match status" value="1"/>
</dbReference>
<gene>
    <name evidence="4" type="ORF">FC83_GL001178</name>
</gene>
<evidence type="ECO:0000256" key="2">
    <source>
        <dbReference type="PROSITE-ProRule" id="PRU00335"/>
    </source>
</evidence>
<dbReference type="Gene3D" id="1.10.357.10">
    <property type="entry name" value="Tetracycline Repressor, domain 2"/>
    <property type="match status" value="1"/>
</dbReference>
<dbReference type="RefSeq" id="WP_035453635.1">
    <property type="nucleotide sequence ID" value="NZ_AZGA01000016.1"/>
</dbReference>
<dbReference type="InterPro" id="IPR009057">
    <property type="entry name" value="Homeodomain-like_sf"/>
</dbReference>
<dbReference type="InterPro" id="IPR001647">
    <property type="entry name" value="HTH_TetR"/>
</dbReference>
<organism evidence="4 5">
    <name type="scientific">Agrilactobacillus composti DSM 18527 = JCM 14202</name>
    <dbReference type="NCBI Taxonomy" id="1423734"/>
    <lineage>
        <taxon>Bacteria</taxon>
        <taxon>Bacillati</taxon>
        <taxon>Bacillota</taxon>
        <taxon>Bacilli</taxon>
        <taxon>Lactobacillales</taxon>
        <taxon>Lactobacillaceae</taxon>
        <taxon>Agrilactobacillus</taxon>
    </lineage>
</organism>
<feature type="domain" description="HTH tetR-type" evidence="3">
    <location>
        <begin position="11"/>
        <end position="71"/>
    </location>
</feature>
<evidence type="ECO:0000313" key="4">
    <source>
        <dbReference type="EMBL" id="KRM35052.1"/>
    </source>
</evidence>
<proteinExistence type="predicted"/>
<keyword evidence="1 2" id="KW-0238">DNA-binding</keyword>
<dbReference type="PROSITE" id="PS50977">
    <property type="entry name" value="HTH_TETR_2"/>
    <property type="match status" value="1"/>
</dbReference>
<evidence type="ECO:0000259" key="3">
    <source>
        <dbReference type="PROSITE" id="PS50977"/>
    </source>
</evidence>
<dbReference type="AlphaFoldDB" id="X0PTB6"/>
<protein>
    <recommendedName>
        <fullName evidence="3">HTH tetR-type domain-containing protein</fullName>
    </recommendedName>
</protein>
<dbReference type="EMBL" id="AZGA01000016">
    <property type="protein sequence ID" value="KRM35052.1"/>
    <property type="molecule type" value="Genomic_DNA"/>
</dbReference>
<feature type="DNA-binding region" description="H-T-H motif" evidence="2">
    <location>
        <begin position="34"/>
        <end position="53"/>
    </location>
</feature>
<dbReference type="Proteomes" id="UP000051236">
    <property type="component" value="Unassembled WGS sequence"/>
</dbReference>
<dbReference type="PANTHER" id="PTHR43479:SF7">
    <property type="entry name" value="TETR-FAMILY TRANSCRIPTIONAL REGULATOR"/>
    <property type="match status" value="1"/>
</dbReference>
<dbReference type="PATRIC" id="fig|1423734.3.peg.1191"/>
<name>X0PTB6_9LACO</name>
<evidence type="ECO:0000256" key="1">
    <source>
        <dbReference type="ARBA" id="ARBA00023125"/>
    </source>
</evidence>
<comment type="caution">
    <text evidence="4">The sequence shown here is derived from an EMBL/GenBank/DDBJ whole genome shotgun (WGS) entry which is preliminary data.</text>
</comment>
<sequence>MADTKIDRRILKTKKAIRTALIELLTTQTRDSISITSIAKAAHITRKTFYIYYANVQDVIAEIEADIVATFEQALNKITIGDHLEDAHLIFETLTQVINNDFYDYKTLVTAHNLDDTNLIRKITDCLKKRLIKITPSDYFNNEQTFMLTVNYVLAGIMSVYQEWFRNSQTISIEVLSKQLNTLTMSGVAGILSTS</sequence>
<accession>X0PTB6</accession>
<dbReference type="GO" id="GO:0003677">
    <property type="term" value="F:DNA binding"/>
    <property type="evidence" value="ECO:0007669"/>
    <property type="project" value="UniProtKB-UniRule"/>
</dbReference>
<keyword evidence="5" id="KW-1185">Reference proteome</keyword>
<dbReference type="InterPro" id="IPR050624">
    <property type="entry name" value="HTH-type_Tx_Regulator"/>
</dbReference>
<dbReference type="PANTHER" id="PTHR43479">
    <property type="entry name" value="ACREF/ENVCD OPERON REPRESSOR-RELATED"/>
    <property type="match status" value="1"/>
</dbReference>